<dbReference type="HOGENOM" id="CLU_3363981_0_0_0"/>
<evidence type="ECO:0000313" key="3">
    <source>
        <dbReference type="Proteomes" id="UP000006898"/>
    </source>
</evidence>
<evidence type="ECO:0000313" key="2">
    <source>
        <dbReference type="EMBL" id="CBE68122.1"/>
    </source>
</evidence>
<keyword evidence="1" id="KW-1133">Transmembrane helix</keyword>
<dbReference type="KEGG" id="mox:DAMO_1062"/>
<gene>
    <name evidence="2" type="ORF">DAMO_1062</name>
</gene>
<evidence type="ECO:0000256" key="1">
    <source>
        <dbReference type="SAM" id="Phobius"/>
    </source>
</evidence>
<dbReference type="EMBL" id="FP565575">
    <property type="protein sequence ID" value="CBE68122.1"/>
    <property type="molecule type" value="Genomic_DNA"/>
</dbReference>
<dbReference type="Proteomes" id="UP000006898">
    <property type="component" value="Chromosome"/>
</dbReference>
<keyword evidence="1" id="KW-0472">Membrane</keyword>
<accession>D5MN22</accession>
<sequence>MWTLDADGIIWAVVVGVLVIGYGLWWIVFRKIARK</sequence>
<name>D5MN22_METO1</name>
<dbReference type="AlphaFoldDB" id="D5MN22"/>
<feature type="transmembrane region" description="Helical" evidence="1">
    <location>
        <begin position="6"/>
        <end position="29"/>
    </location>
</feature>
<proteinExistence type="predicted"/>
<keyword evidence="1" id="KW-0812">Transmembrane</keyword>
<organism evidence="2 3">
    <name type="scientific">Methylomirabilis oxygeniifera</name>
    <dbReference type="NCBI Taxonomy" id="671143"/>
    <lineage>
        <taxon>Bacteria</taxon>
        <taxon>Candidatus Methylomirabilota</taxon>
        <taxon>Candidatus Methylomirabilia</taxon>
        <taxon>Candidatus Methylomirabilales</taxon>
        <taxon>Candidatus Methylomirabilaceae</taxon>
        <taxon>Candidatus Methylomirabilis</taxon>
    </lineage>
</organism>
<reference evidence="2 3" key="1">
    <citation type="journal article" date="2010" name="Nature">
        <title>Nitrite-driven anaerobic methane oxidation by oxygenic bacteria.</title>
        <authorList>
            <person name="Ettwig K.F."/>
            <person name="Butler M.K."/>
            <person name="Le Paslier D."/>
            <person name="Pelletier E."/>
            <person name="Mangenot S."/>
            <person name="Kuypers M.M.M."/>
            <person name="Schreiber F."/>
            <person name="Dutilh B.E."/>
            <person name="Zedelius J."/>
            <person name="de Beer D."/>
            <person name="Gloerich J."/>
            <person name="Wessels H.J.C.T."/>
            <person name="van Allen T."/>
            <person name="Luesken F."/>
            <person name="Wu M."/>
            <person name="van de Pas-Schoonen K.T."/>
            <person name="Op den Camp H.J.M."/>
            <person name="Janssen-Megens E.M."/>
            <person name="Francoijs K-J."/>
            <person name="Stunnenberg H."/>
            <person name="Weissenbach J."/>
            <person name="Jetten M.S.M."/>
            <person name="Strous M."/>
        </authorList>
    </citation>
    <scope>NUCLEOTIDE SEQUENCE [LARGE SCALE GENOMIC DNA]</scope>
</reference>
<protein>
    <submittedName>
        <fullName evidence="2">Uncharacterized protein</fullName>
    </submittedName>
</protein>